<dbReference type="EMBL" id="VRZA01000012">
    <property type="protein sequence ID" value="TXS89074.1"/>
    <property type="molecule type" value="Genomic_DNA"/>
</dbReference>
<comment type="catalytic activity">
    <reaction evidence="7">
        <text>a 2'-deoxyadenosine in DNA + S-adenosyl-L-methionine = an N(6)-methyl-2'-deoxyadenosine in DNA + S-adenosyl-L-homocysteine + H(+)</text>
        <dbReference type="Rhea" id="RHEA:15197"/>
        <dbReference type="Rhea" id="RHEA-COMP:12418"/>
        <dbReference type="Rhea" id="RHEA-COMP:12419"/>
        <dbReference type="ChEBI" id="CHEBI:15378"/>
        <dbReference type="ChEBI" id="CHEBI:57856"/>
        <dbReference type="ChEBI" id="CHEBI:59789"/>
        <dbReference type="ChEBI" id="CHEBI:90615"/>
        <dbReference type="ChEBI" id="CHEBI:90616"/>
        <dbReference type="EC" id="2.1.1.72"/>
    </reaction>
</comment>
<comment type="similarity">
    <text evidence="1">Belongs to the N(4)/N(6)-methyltransferase family.</text>
</comment>
<keyword evidence="5" id="KW-0949">S-adenosyl-L-methionine</keyword>
<dbReference type="SUPFAM" id="SSF53335">
    <property type="entry name" value="S-adenosyl-L-methionine-dependent methyltransferases"/>
    <property type="match status" value="1"/>
</dbReference>
<dbReference type="EC" id="2.1.1.72" evidence="2"/>
<evidence type="ECO:0000259" key="8">
    <source>
        <dbReference type="Pfam" id="PF02384"/>
    </source>
</evidence>
<dbReference type="PANTHER" id="PTHR42933:SF4">
    <property type="entry name" value="TYPE I RESTRICTION ENZYME ECOKI METHYLASE SUBUNIT"/>
    <property type="match status" value="1"/>
</dbReference>
<dbReference type="Proteomes" id="UP000321039">
    <property type="component" value="Unassembled WGS sequence"/>
</dbReference>
<dbReference type="GO" id="GO:0009007">
    <property type="term" value="F:site-specific DNA-methyltransferase (adenine-specific) activity"/>
    <property type="evidence" value="ECO:0007669"/>
    <property type="project" value="UniProtKB-EC"/>
</dbReference>
<keyword evidence="11" id="KW-1185">Reference proteome</keyword>
<dbReference type="InterPro" id="IPR022749">
    <property type="entry name" value="D12N6_MeTrfase_N"/>
</dbReference>
<dbReference type="InterPro" id="IPR002052">
    <property type="entry name" value="DNA_methylase_N6_adenine_CS"/>
</dbReference>
<evidence type="ECO:0000256" key="2">
    <source>
        <dbReference type="ARBA" id="ARBA00011900"/>
    </source>
</evidence>
<dbReference type="GO" id="GO:0009307">
    <property type="term" value="P:DNA restriction-modification system"/>
    <property type="evidence" value="ECO:0007669"/>
    <property type="project" value="UniProtKB-KW"/>
</dbReference>
<evidence type="ECO:0000259" key="9">
    <source>
        <dbReference type="Pfam" id="PF12161"/>
    </source>
</evidence>
<evidence type="ECO:0000313" key="10">
    <source>
        <dbReference type="EMBL" id="TXS89074.1"/>
    </source>
</evidence>
<keyword evidence="6" id="KW-0680">Restriction system</keyword>
<evidence type="ECO:0000256" key="6">
    <source>
        <dbReference type="ARBA" id="ARBA00022747"/>
    </source>
</evidence>
<dbReference type="InterPro" id="IPR038333">
    <property type="entry name" value="T1MK-like_N_sf"/>
</dbReference>
<dbReference type="PROSITE" id="PS00092">
    <property type="entry name" value="N6_MTASE"/>
    <property type="match status" value="1"/>
</dbReference>
<keyword evidence="3 10" id="KW-0489">Methyltransferase</keyword>
<organism evidence="10 11">
    <name type="scientific">Parahaliea maris</name>
    <dbReference type="NCBI Taxonomy" id="2716870"/>
    <lineage>
        <taxon>Bacteria</taxon>
        <taxon>Pseudomonadati</taxon>
        <taxon>Pseudomonadota</taxon>
        <taxon>Gammaproteobacteria</taxon>
        <taxon>Cellvibrionales</taxon>
        <taxon>Halieaceae</taxon>
        <taxon>Parahaliea</taxon>
    </lineage>
</organism>
<dbReference type="Gene3D" id="1.20.1260.30">
    <property type="match status" value="1"/>
</dbReference>
<accession>A0A5C8ZMU5</accession>
<dbReference type="GO" id="GO:0032259">
    <property type="term" value="P:methylation"/>
    <property type="evidence" value="ECO:0007669"/>
    <property type="project" value="UniProtKB-KW"/>
</dbReference>
<protein>
    <recommendedName>
        <fullName evidence="2">site-specific DNA-methyltransferase (adenine-specific)</fullName>
        <ecNumber evidence="2">2.1.1.72</ecNumber>
    </recommendedName>
</protein>
<dbReference type="GO" id="GO:0008170">
    <property type="term" value="F:N-methyltransferase activity"/>
    <property type="evidence" value="ECO:0007669"/>
    <property type="project" value="InterPro"/>
</dbReference>
<evidence type="ECO:0000256" key="7">
    <source>
        <dbReference type="ARBA" id="ARBA00047942"/>
    </source>
</evidence>
<gene>
    <name evidence="10" type="ORF">FV139_20565</name>
</gene>
<dbReference type="Pfam" id="PF12161">
    <property type="entry name" value="HsdM_N"/>
    <property type="match status" value="1"/>
</dbReference>
<keyword evidence="4" id="KW-0808">Transferase</keyword>
<dbReference type="PANTHER" id="PTHR42933">
    <property type="entry name" value="SLR6095 PROTEIN"/>
    <property type="match status" value="1"/>
</dbReference>
<dbReference type="AlphaFoldDB" id="A0A5C8ZMU5"/>
<comment type="caution">
    <text evidence="10">The sequence shown here is derived from an EMBL/GenBank/DDBJ whole genome shotgun (WGS) entry which is preliminary data.</text>
</comment>
<evidence type="ECO:0000256" key="3">
    <source>
        <dbReference type="ARBA" id="ARBA00022603"/>
    </source>
</evidence>
<evidence type="ECO:0000256" key="1">
    <source>
        <dbReference type="ARBA" id="ARBA00006594"/>
    </source>
</evidence>
<feature type="domain" description="N6 adenine-specific DNA methyltransferase N-terminal" evidence="9">
    <location>
        <begin position="6"/>
        <end position="80"/>
    </location>
</feature>
<dbReference type="Pfam" id="PF02384">
    <property type="entry name" value="N6_Mtase"/>
    <property type="match status" value="1"/>
</dbReference>
<proteinExistence type="inferred from homology"/>
<dbReference type="GO" id="GO:0003677">
    <property type="term" value="F:DNA binding"/>
    <property type="evidence" value="ECO:0007669"/>
    <property type="project" value="InterPro"/>
</dbReference>
<evidence type="ECO:0000256" key="5">
    <source>
        <dbReference type="ARBA" id="ARBA00022691"/>
    </source>
</evidence>
<dbReference type="InterPro" id="IPR051537">
    <property type="entry name" value="DNA_Adenine_Mtase"/>
</dbReference>
<dbReference type="Gene3D" id="3.40.50.150">
    <property type="entry name" value="Vaccinia Virus protein VP39"/>
    <property type="match status" value="1"/>
</dbReference>
<dbReference type="InterPro" id="IPR029063">
    <property type="entry name" value="SAM-dependent_MTases_sf"/>
</dbReference>
<evidence type="ECO:0000256" key="4">
    <source>
        <dbReference type="ARBA" id="ARBA00022679"/>
    </source>
</evidence>
<sequence>MFEQTFKAIDDVLRKDAGCSSELDYAEQTSWMLFLKYLDDLEHERSLEAELMDEDYQYIIDPEHRWSAWAAPKDESGNFDHNNALTGSDLIDYVDGELFPYLKNFKKAAESPDTIEYKIGEIFGEIKNKIQSGYSLRDALEKVDELRFRSQEEKHELSHLYETKIKNMGNAGRNGGEYYTPRPLIRAMIDVIQPKIGETIYDGAAGSAGFLCEAYDYLRQGGRQKKQLSTKDLKTLQERTFYAKEKKSLAYVIAIMNMILHGIETPNVIHTNTLAENLQDIQPSNQHDIILANPPFGGKERKEVQQNFPIRTGETAFLFLQHFMKTLKPGGRAAIVIKNTFLSNADTAAIALRKELLQNHNLHTVLDCPAKTFLGAGVKTVVLFFTKGEPTHKVWYYQLDPGRSLGKTNALNDNDLQEFVELQKGFKESDKSWSLNVADLDQATWDLSVKNPNAKEETELREPKDIIAEIIALDKESESILAKVQELV</sequence>
<feature type="domain" description="DNA methylase adenine-specific" evidence="8">
    <location>
        <begin position="153"/>
        <end position="459"/>
    </location>
</feature>
<dbReference type="PRINTS" id="PR00507">
    <property type="entry name" value="N12N6MTFRASE"/>
</dbReference>
<reference evidence="10 11" key="1">
    <citation type="submission" date="2019-08" db="EMBL/GenBank/DDBJ databases">
        <title>Parahaliea maris sp. nov., isolated from the surface seawater.</title>
        <authorList>
            <person name="Liu Y."/>
        </authorList>
    </citation>
    <scope>NUCLEOTIDE SEQUENCE [LARGE SCALE GENOMIC DNA]</scope>
    <source>
        <strain evidence="10 11">HSLHS9</strain>
    </source>
</reference>
<evidence type="ECO:0000313" key="11">
    <source>
        <dbReference type="Proteomes" id="UP000321039"/>
    </source>
</evidence>
<dbReference type="RefSeq" id="WP_148070372.1">
    <property type="nucleotide sequence ID" value="NZ_VRZA01000012.1"/>
</dbReference>
<dbReference type="InterPro" id="IPR003356">
    <property type="entry name" value="DNA_methylase_A-5"/>
</dbReference>
<name>A0A5C8ZMU5_9GAMM</name>